<keyword evidence="2" id="KW-1133">Transmembrane helix</keyword>
<protein>
    <submittedName>
        <fullName evidence="4">DUF4350 domain-containing protein</fullName>
    </submittedName>
</protein>
<dbReference type="EMBL" id="BAAARW010000012">
    <property type="protein sequence ID" value="GAA2424096.1"/>
    <property type="molecule type" value="Genomic_DNA"/>
</dbReference>
<evidence type="ECO:0000313" key="4">
    <source>
        <dbReference type="EMBL" id="GAA2424096.1"/>
    </source>
</evidence>
<dbReference type="Pfam" id="PF14258">
    <property type="entry name" value="DUF4350"/>
    <property type="match status" value="1"/>
</dbReference>
<dbReference type="InterPro" id="IPR025646">
    <property type="entry name" value="DUF4350"/>
</dbReference>
<comment type="caution">
    <text evidence="4">The sequence shown here is derived from an EMBL/GenBank/DDBJ whole genome shotgun (WGS) entry which is preliminary data.</text>
</comment>
<evidence type="ECO:0000259" key="3">
    <source>
        <dbReference type="Pfam" id="PF14258"/>
    </source>
</evidence>
<keyword evidence="5" id="KW-1185">Reference proteome</keyword>
<evidence type="ECO:0000256" key="1">
    <source>
        <dbReference type="SAM" id="MobiDB-lite"/>
    </source>
</evidence>
<name>A0ABP5WCZ4_9ACTN</name>
<reference evidence="5" key="1">
    <citation type="journal article" date="2019" name="Int. J. Syst. Evol. Microbiol.">
        <title>The Global Catalogue of Microorganisms (GCM) 10K type strain sequencing project: providing services to taxonomists for standard genome sequencing and annotation.</title>
        <authorList>
            <consortium name="The Broad Institute Genomics Platform"/>
            <consortium name="The Broad Institute Genome Sequencing Center for Infectious Disease"/>
            <person name="Wu L."/>
            <person name="Ma J."/>
        </authorList>
    </citation>
    <scope>NUCLEOTIDE SEQUENCE [LARGE SCALE GENOMIC DNA]</scope>
    <source>
        <strain evidence="5">JCM 3325</strain>
    </source>
</reference>
<feature type="transmembrane region" description="Helical" evidence="2">
    <location>
        <begin position="39"/>
        <end position="57"/>
    </location>
</feature>
<evidence type="ECO:0000256" key="2">
    <source>
        <dbReference type="SAM" id="Phobius"/>
    </source>
</evidence>
<keyword evidence="2" id="KW-0472">Membrane</keyword>
<sequence>MVTTTKPPSAPAGGTAGGTAGDGPSAGQVAARRWRASRGILLTVLAMIVIAIGLALLRPSGTTQDLDPESPSTGGSRALAETLKQRGTPVHVSRSAADAAAAAGAGTTLVVTRPERITDADLQRLRGVRADVLLVEPTRDVLRALAPGVERGSSSFESIAGPDCALPAATPAGEVLFERSDTYELPPGGTGCYEADGLYRLVQTRDGTRTITVLGSSSPLTNDKLDEEGNAALAMNLAGARSSVVWLIPDPPEPGSGSEEKTMDDLLPFGVKLFVLQLLIAVAVVALWRARRLGPVVAETLPVVVRSAETVEGRARLYRAHRARDRAADALRAGARQRLVPLLGLPRSAAEDPSTAQEIVTAVAHRTTYDEAMVGAALYGPEPADDGQLVWLTDVLDDLERQVRHS</sequence>
<dbReference type="Proteomes" id="UP001501231">
    <property type="component" value="Unassembled WGS sequence"/>
</dbReference>
<feature type="transmembrane region" description="Helical" evidence="2">
    <location>
        <begin position="266"/>
        <end position="288"/>
    </location>
</feature>
<evidence type="ECO:0000313" key="5">
    <source>
        <dbReference type="Proteomes" id="UP001501231"/>
    </source>
</evidence>
<feature type="region of interest" description="Disordered" evidence="1">
    <location>
        <begin position="1"/>
        <end position="26"/>
    </location>
</feature>
<accession>A0ABP5WCZ4</accession>
<proteinExistence type="predicted"/>
<feature type="compositionally biased region" description="Low complexity" evidence="1">
    <location>
        <begin position="1"/>
        <end position="13"/>
    </location>
</feature>
<organism evidence="4 5">
    <name type="scientific">Actinomadura vinacea</name>
    <dbReference type="NCBI Taxonomy" id="115336"/>
    <lineage>
        <taxon>Bacteria</taxon>
        <taxon>Bacillati</taxon>
        <taxon>Actinomycetota</taxon>
        <taxon>Actinomycetes</taxon>
        <taxon>Streptosporangiales</taxon>
        <taxon>Thermomonosporaceae</taxon>
        <taxon>Actinomadura</taxon>
    </lineage>
</organism>
<keyword evidence="2" id="KW-0812">Transmembrane</keyword>
<feature type="domain" description="DUF4350" evidence="3">
    <location>
        <begin position="68"/>
        <end position="237"/>
    </location>
</feature>
<gene>
    <name evidence="4" type="ORF">GCM10010191_40370</name>
</gene>